<organism evidence="1 2">
    <name type="scientific">Mycobacterium basiliense</name>
    <dbReference type="NCBI Taxonomy" id="2094119"/>
    <lineage>
        <taxon>Bacteria</taxon>
        <taxon>Bacillati</taxon>
        <taxon>Actinomycetota</taxon>
        <taxon>Actinomycetes</taxon>
        <taxon>Mycobacteriales</taxon>
        <taxon>Mycobacteriaceae</taxon>
        <taxon>Mycobacterium</taxon>
    </lineage>
</organism>
<evidence type="ECO:0000313" key="1">
    <source>
        <dbReference type="EMBL" id="VDM89108.1"/>
    </source>
</evidence>
<proteinExistence type="predicted"/>
<sequence>MPTGLFLASKFAEYVRCSKWQKWANVFGSDAAEFTSRYFCRAFRQTVGETTTSWFPHCAHPPECSRGKPMWRASQTPLPAGILTTAGAMW</sequence>
<dbReference type="Proteomes" id="UP000269998">
    <property type="component" value="Chromosome"/>
</dbReference>
<dbReference type="KEGG" id="mbai:MB901379_02675"/>
<evidence type="ECO:0000313" key="2">
    <source>
        <dbReference type="Proteomes" id="UP000269998"/>
    </source>
</evidence>
<dbReference type="EMBL" id="LR130759">
    <property type="protein sequence ID" value="VDM89108.1"/>
    <property type="molecule type" value="Genomic_DNA"/>
</dbReference>
<dbReference type="AlphaFoldDB" id="A0A3S5CZU2"/>
<gene>
    <name evidence="1" type="ORF">MB901379_02675</name>
</gene>
<protein>
    <submittedName>
        <fullName evidence="1">Uncharacterized protein</fullName>
    </submittedName>
</protein>
<name>A0A3S5CZU2_9MYCO</name>
<reference evidence="2" key="1">
    <citation type="submission" date="2018-02" db="EMBL/GenBank/DDBJ databases">
        <authorList>
            <person name="Seth-Smith MB H."/>
            <person name="Seth-Smith H."/>
        </authorList>
    </citation>
    <scope>NUCLEOTIDE SEQUENCE [LARGE SCALE GENOMIC DNA]</scope>
</reference>
<keyword evidence="2" id="KW-1185">Reference proteome</keyword>
<accession>A0A3S5CZU2</accession>